<dbReference type="Proteomes" id="UP001305414">
    <property type="component" value="Unassembled WGS sequence"/>
</dbReference>
<feature type="transmembrane region" description="Helical" evidence="2">
    <location>
        <begin position="112"/>
        <end position="136"/>
    </location>
</feature>
<keyword evidence="4" id="KW-1185">Reference proteome</keyword>
<evidence type="ECO:0000313" key="4">
    <source>
        <dbReference type="Proteomes" id="UP001305414"/>
    </source>
</evidence>
<keyword evidence="2" id="KW-0812">Transmembrane</keyword>
<reference evidence="3 4" key="1">
    <citation type="submission" date="2023-10" db="EMBL/GenBank/DDBJ databases">
        <title>Draft genome sequence of Xylaria bambusicola isolate GMP-LS, the root and basal stem rot pathogen of sugarcane in Indonesia.</title>
        <authorList>
            <person name="Selvaraj P."/>
            <person name="Muralishankar V."/>
            <person name="Muruganantham S."/>
            <person name="Sp S."/>
            <person name="Haryani S."/>
            <person name="Lau K.J.X."/>
            <person name="Naqvi N.I."/>
        </authorList>
    </citation>
    <scope>NUCLEOTIDE SEQUENCE [LARGE SCALE GENOMIC DNA]</scope>
    <source>
        <strain evidence="3">GMP-LS</strain>
    </source>
</reference>
<sequence>MNDQSKQVGVVFTEVDEAQGGNSSSPGVLYPSLRISETESSSTTQRQYHQPYALESHAPQTHETPLQASLQLETGASNSETTADPQSEVPQLLPSSSTKQGKRPLSDSLGRGNAAVVIGGVITSCATIGFLIILWAGQGPTSDGQHASYA</sequence>
<evidence type="ECO:0000256" key="2">
    <source>
        <dbReference type="SAM" id="Phobius"/>
    </source>
</evidence>
<gene>
    <name evidence="3" type="ORF">RRF57_006638</name>
</gene>
<keyword evidence="2" id="KW-0472">Membrane</keyword>
<evidence type="ECO:0000256" key="1">
    <source>
        <dbReference type="SAM" id="MobiDB-lite"/>
    </source>
</evidence>
<name>A0AAN7Z9D0_9PEZI</name>
<proteinExistence type="predicted"/>
<organism evidence="3 4">
    <name type="scientific">Xylaria bambusicola</name>
    <dbReference type="NCBI Taxonomy" id="326684"/>
    <lineage>
        <taxon>Eukaryota</taxon>
        <taxon>Fungi</taxon>
        <taxon>Dikarya</taxon>
        <taxon>Ascomycota</taxon>
        <taxon>Pezizomycotina</taxon>
        <taxon>Sordariomycetes</taxon>
        <taxon>Xylariomycetidae</taxon>
        <taxon>Xylariales</taxon>
        <taxon>Xylariaceae</taxon>
        <taxon>Xylaria</taxon>
    </lineage>
</organism>
<dbReference type="EMBL" id="JAWHQM010000017">
    <property type="protein sequence ID" value="KAK5630923.1"/>
    <property type="molecule type" value="Genomic_DNA"/>
</dbReference>
<feature type="region of interest" description="Disordered" evidence="1">
    <location>
        <begin position="1"/>
        <end position="110"/>
    </location>
</feature>
<feature type="compositionally biased region" description="Polar residues" evidence="1">
    <location>
        <begin position="58"/>
        <end position="99"/>
    </location>
</feature>
<protein>
    <submittedName>
        <fullName evidence="3">Uncharacterized protein</fullName>
    </submittedName>
</protein>
<accession>A0AAN7Z9D0</accession>
<keyword evidence="2" id="KW-1133">Transmembrane helix</keyword>
<dbReference type="AlphaFoldDB" id="A0AAN7Z9D0"/>
<comment type="caution">
    <text evidence="3">The sequence shown here is derived from an EMBL/GenBank/DDBJ whole genome shotgun (WGS) entry which is preliminary data.</text>
</comment>
<evidence type="ECO:0000313" key="3">
    <source>
        <dbReference type="EMBL" id="KAK5630923.1"/>
    </source>
</evidence>